<comment type="caution">
    <text evidence="1">The sequence shown here is derived from an EMBL/GenBank/DDBJ whole genome shotgun (WGS) entry which is preliminary data.</text>
</comment>
<sequence>MGVIVRLTELKLPALWKTVAPSIQQLAILVLPLSATRVGSASHSVVHGQSERFVTERHIRHAFELTQAVALEPKNTETFSFETALGEIENFETEKHAAYLASFDAKYFEVMAVMNPIDKLKIQTASANSHVRKSHIALSKIVLPNLMVKFLNFIFDTYG</sequence>
<keyword evidence="2" id="KW-1185">Reference proteome</keyword>
<gene>
    <name evidence="1" type="ORF">PR048_023050</name>
</gene>
<name>A0ABQ9GT14_9NEOP</name>
<proteinExistence type="predicted"/>
<reference evidence="1 2" key="1">
    <citation type="submission" date="2023-02" db="EMBL/GenBank/DDBJ databases">
        <title>LHISI_Scaffold_Assembly.</title>
        <authorList>
            <person name="Stuart O.P."/>
            <person name="Cleave R."/>
            <person name="Magrath M.J.L."/>
            <person name="Mikheyev A.S."/>
        </authorList>
    </citation>
    <scope>NUCLEOTIDE SEQUENCE [LARGE SCALE GENOMIC DNA]</scope>
    <source>
        <strain evidence="1">Daus_M_001</strain>
        <tissue evidence="1">Leg muscle</tissue>
    </source>
</reference>
<dbReference type="EMBL" id="JARBHB010000009">
    <property type="protein sequence ID" value="KAJ8875157.1"/>
    <property type="molecule type" value="Genomic_DNA"/>
</dbReference>
<evidence type="ECO:0000313" key="2">
    <source>
        <dbReference type="Proteomes" id="UP001159363"/>
    </source>
</evidence>
<dbReference type="Proteomes" id="UP001159363">
    <property type="component" value="Chromosome 8"/>
</dbReference>
<organism evidence="1 2">
    <name type="scientific">Dryococelus australis</name>
    <dbReference type="NCBI Taxonomy" id="614101"/>
    <lineage>
        <taxon>Eukaryota</taxon>
        <taxon>Metazoa</taxon>
        <taxon>Ecdysozoa</taxon>
        <taxon>Arthropoda</taxon>
        <taxon>Hexapoda</taxon>
        <taxon>Insecta</taxon>
        <taxon>Pterygota</taxon>
        <taxon>Neoptera</taxon>
        <taxon>Polyneoptera</taxon>
        <taxon>Phasmatodea</taxon>
        <taxon>Verophasmatodea</taxon>
        <taxon>Anareolatae</taxon>
        <taxon>Phasmatidae</taxon>
        <taxon>Eurycanthinae</taxon>
        <taxon>Dryococelus</taxon>
    </lineage>
</organism>
<protein>
    <submittedName>
        <fullName evidence="1">Uncharacterized protein</fullName>
    </submittedName>
</protein>
<evidence type="ECO:0000313" key="1">
    <source>
        <dbReference type="EMBL" id="KAJ8875157.1"/>
    </source>
</evidence>
<accession>A0ABQ9GT14</accession>